<evidence type="ECO:0000313" key="3">
    <source>
        <dbReference type="Proteomes" id="UP000012073"/>
    </source>
</evidence>
<feature type="region of interest" description="Disordered" evidence="1">
    <location>
        <begin position="37"/>
        <end position="75"/>
    </location>
</feature>
<keyword evidence="3" id="KW-1185">Reference proteome</keyword>
<accession>R7Q7Q6</accession>
<gene>
    <name evidence="2" type="ORF">CHC_T00002727001</name>
</gene>
<dbReference type="Gramene" id="CDF34054">
    <property type="protein sequence ID" value="CDF34054"/>
    <property type="gene ID" value="CHC_T00002727001"/>
</dbReference>
<dbReference type="RefSeq" id="XP_005713873.1">
    <property type="nucleotide sequence ID" value="XM_005713816.1"/>
</dbReference>
<protein>
    <submittedName>
        <fullName evidence="2">Uncharacterized protein</fullName>
    </submittedName>
</protein>
<name>R7Q7Q6_CHOCR</name>
<dbReference type="AlphaFoldDB" id="R7Q7Q6"/>
<evidence type="ECO:0000256" key="1">
    <source>
        <dbReference type="SAM" id="MobiDB-lite"/>
    </source>
</evidence>
<proteinExistence type="predicted"/>
<dbReference type="KEGG" id="ccp:CHC_T00002727001"/>
<feature type="compositionally biased region" description="Low complexity" evidence="1">
    <location>
        <begin position="58"/>
        <end position="69"/>
    </location>
</feature>
<evidence type="ECO:0000313" key="2">
    <source>
        <dbReference type="EMBL" id="CDF34054.1"/>
    </source>
</evidence>
<sequence>MTGVFTDEVRQVPLATLHTHQEALFVRLTYQNTIDCSSPGHQRASRRKHHRDFTAANPSSSQTPPSEQSRVPVHS</sequence>
<dbReference type="GeneID" id="17321589"/>
<organism evidence="2 3">
    <name type="scientific">Chondrus crispus</name>
    <name type="common">Carrageen Irish moss</name>
    <name type="synonym">Polymorpha crispa</name>
    <dbReference type="NCBI Taxonomy" id="2769"/>
    <lineage>
        <taxon>Eukaryota</taxon>
        <taxon>Rhodophyta</taxon>
        <taxon>Florideophyceae</taxon>
        <taxon>Rhodymeniophycidae</taxon>
        <taxon>Gigartinales</taxon>
        <taxon>Gigartinaceae</taxon>
        <taxon>Chondrus</taxon>
    </lineage>
</organism>
<dbReference type="Proteomes" id="UP000012073">
    <property type="component" value="Unassembled WGS sequence"/>
</dbReference>
<dbReference type="EMBL" id="HG001670">
    <property type="protein sequence ID" value="CDF34054.1"/>
    <property type="molecule type" value="Genomic_DNA"/>
</dbReference>
<reference evidence="3" key="1">
    <citation type="journal article" date="2013" name="Proc. Natl. Acad. Sci. U.S.A.">
        <title>Genome structure and metabolic features in the red seaweed Chondrus crispus shed light on evolution of the Archaeplastida.</title>
        <authorList>
            <person name="Collen J."/>
            <person name="Porcel B."/>
            <person name="Carre W."/>
            <person name="Ball S.G."/>
            <person name="Chaparro C."/>
            <person name="Tonon T."/>
            <person name="Barbeyron T."/>
            <person name="Michel G."/>
            <person name="Noel B."/>
            <person name="Valentin K."/>
            <person name="Elias M."/>
            <person name="Artiguenave F."/>
            <person name="Arun A."/>
            <person name="Aury J.M."/>
            <person name="Barbosa-Neto J.F."/>
            <person name="Bothwell J.H."/>
            <person name="Bouget F.Y."/>
            <person name="Brillet L."/>
            <person name="Cabello-Hurtado F."/>
            <person name="Capella-Gutierrez S."/>
            <person name="Charrier B."/>
            <person name="Cladiere L."/>
            <person name="Cock J.M."/>
            <person name="Coelho S.M."/>
            <person name="Colleoni C."/>
            <person name="Czjzek M."/>
            <person name="Da Silva C."/>
            <person name="Delage L."/>
            <person name="Denoeud F."/>
            <person name="Deschamps P."/>
            <person name="Dittami S.M."/>
            <person name="Gabaldon T."/>
            <person name="Gachon C.M."/>
            <person name="Groisillier A."/>
            <person name="Herve C."/>
            <person name="Jabbari K."/>
            <person name="Katinka M."/>
            <person name="Kloareg B."/>
            <person name="Kowalczyk N."/>
            <person name="Labadie K."/>
            <person name="Leblanc C."/>
            <person name="Lopez P.J."/>
            <person name="McLachlan D.H."/>
            <person name="Meslet-Cladiere L."/>
            <person name="Moustafa A."/>
            <person name="Nehr Z."/>
            <person name="Nyvall Collen P."/>
            <person name="Panaud O."/>
            <person name="Partensky F."/>
            <person name="Poulain J."/>
            <person name="Rensing S.A."/>
            <person name="Rousvoal S."/>
            <person name="Samson G."/>
            <person name="Symeonidi A."/>
            <person name="Weissenbach J."/>
            <person name="Zambounis A."/>
            <person name="Wincker P."/>
            <person name="Boyen C."/>
        </authorList>
    </citation>
    <scope>NUCLEOTIDE SEQUENCE [LARGE SCALE GENOMIC DNA]</scope>
    <source>
        <strain evidence="3">cv. Stackhouse</strain>
    </source>
</reference>